<dbReference type="RefSeq" id="WP_137260034.1">
    <property type="nucleotide sequence ID" value="NZ_SZQL01000001.1"/>
</dbReference>
<gene>
    <name evidence="5" type="ORF">FC093_01890</name>
</gene>
<accession>A0A4U3LBC1</accession>
<reference evidence="5 6" key="1">
    <citation type="submission" date="2019-05" db="EMBL/GenBank/DDBJ databases">
        <title>Panacibacter sp. strain 17mud1-8 Genome sequencing and assembly.</title>
        <authorList>
            <person name="Chhetri G."/>
        </authorList>
    </citation>
    <scope>NUCLEOTIDE SEQUENCE [LARGE SCALE GENOMIC DNA]</scope>
    <source>
        <strain evidence="5 6">17mud1-8</strain>
    </source>
</reference>
<dbReference type="InterPro" id="IPR036942">
    <property type="entry name" value="Beta-barrel_TonB_sf"/>
</dbReference>
<comment type="caution">
    <text evidence="5">The sequence shown here is derived from an EMBL/GenBank/DDBJ whole genome shotgun (WGS) entry which is preliminary data.</text>
</comment>
<keyword evidence="4" id="KW-0732">Signal</keyword>
<evidence type="ECO:0000256" key="3">
    <source>
        <dbReference type="ARBA" id="ARBA00023237"/>
    </source>
</evidence>
<comment type="subcellular location">
    <subcellularLocation>
        <location evidence="1">Cell outer membrane</location>
    </subcellularLocation>
</comment>
<sequence>MRKLLLLFSCIVLCKVMQAQKYFNPDTADFTERPDTIIAEELKDNVLDNIPTISLSDEDLSDAAAQNISSQLTAGRDPFYNAAAFNFSPARFRIRGYDGTFAAVYINGLPMDNLDDGYTPWGLWGGLNDVFRNREVNFGNRYTTFAFGDVGTNTNFDIRASKQRKQTSIGYALSNRNYTHRIILTHNTGLNKRGWAFSFSGSRRYADEGYIPGTYYNGWSWFAAVDKKLGQKQLLSFAAFAAPTENGRQTSATQEMMTLAGSHYYNPSWGYQNGKKRNANVAKTNQPVLLLTHEYRISNKTALLTAASYSFGERSISGIDWYNAPDPRPNYYRYLPSFYAADNSALAQQLTDVLSTNESARQINWNNLYNVNRDNTTTVDNANGIAGNVITDNRSFYILGERVTNVQRFTASTTINAKLSEHIDITGGISYQLARNNYFQRIADLLGGQFWIDLNQFAQRNFPNNVNAYQNDLNHPNRIVYKGDQYGYNYNININKPQEWAQLVFKFRKIDFFVAGEVSQTKFWRVGNVRNGLFPNNSYGKSEVHIFDNYAAKGGVTYKINGRNYLYINGALLTRAPYYDNIYVSPRTRDFVQDSLQSEAIKTIEGGYVLNAPNVKVRISGYYTSMKNGFNVLTFYHDQYQDFVNYALSHIDRLYFGGEFGIEAKVARNVTANAAAAIGRYYYNSRQKATVTVDNTADIVSEDEIYSKNYRIAGTPQEAYSGGITYRSPKFWFVSLTGNYFSQMWLDFNPLRRTYVATDGVTDVGSEKAHTILDQTRLDNQYTLDFYGGYSWRVKHTYIDKRALYVVINAGVNNLLNNTDIITGGYEQLRYDFSASSEQNLSRFPPKYYYAYGLNYFISLQVRF</sequence>
<proteinExistence type="predicted"/>
<dbReference type="Proteomes" id="UP000305848">
    <property type="component" value="Unassembled WGS sequence"/>
</dbReference>
<evidence type="ECO:0000313" key="5">
    <source>
        <dbReference type="EMBL" id="TKK71794.1"/>
    </source>
</evidence>
<dbReference type="GO" id="GO:0009279">
    <property type="term" value="C:cell outer membrane"/>
    <property type="evidence" value="ECO:0007669"/>
    <property type="project" value="UniProtKB-SubCell"/>
</dbReference>
<keyword evidence="2" id="KW-0472">Membrane</keyword>
<keyword evidence="6" id="KW-1185">Reference proteome</keyword>
<dbReference type="SUPFAM" id="SSF56935">
    <property type="entry name" value="Porins"/>
    <property type="match status" value="1"/>
</dbReference>
<evidence type="ECO:0000256" key="2">
    <source>
        <dbReference type="ARBA" id="ARBA00023136"/>
    </source>
</evidence>
<dbReference type="Gene3D" id="2.40.170.20">
    <property type="entry name" value="TonB-dependent receptor, beta-barrel domain"/>
    <property type="match status" value="1"/>
</dbReference>
<evidence type="ECO:0000313" key="6">
    <source>
        <dbReference type="Proteomes" id="UP000305848"/>
    </source>
</evidence>
<organism evidence="5 6">
    <name type="scientific">Ilyomonas limi</name>
    <dbReference type="NCBI Taxonomy" id="2575867"/>
    <lineage>
        <taxon>Bacteria</taxon>
        <taxon>Pseudomonadati</taxon>
        <taxon>Bacteroidota</taxon>
        <taxon>Chitinophagia</taxon>
        <taxon>Chitinophagales</taxon>
        <taxon>Chitinophagaceae</taxon>
        <taxon>Ilyomonas</taxon>
    </lineage>
</organism>
<feature type="signal peptide" evidence="4">
    <location>
        <begin position="1"/>
        <end position="19"/>
    </location>
</feature>
<evidence type="ECO:0000256" key="1">
    <source>
        <dbReference type="ARBA" id="ARBA00004442"/>
    </source>
</evidence>
<feature type="chain" id="PRO_5020669176" evidence="4">
    <location>
        <begin position="20"/>
        <end position="864"/>
    </location>
</feature>
<dbReference type="EMBL" id="SZQL01000001">
    <property type="protein sequence ID" value="TKK71794.1"/>
    <property type="molecule type" value="Genomic_DNA"/>
</dbReference>
<dbReference type="AlphaFoldDB" id="A0A4U3LBC1"/>
<dbReference type="OrthoDB" id="1453181at2"/>
<protein>
    <submittedName>
        <fullName evidence="5">Plug domain-containing protein</fullName>
    </submittedName>
</protein>
<name>A0A4U3LBC1_9BACT</name>
<evidence type="ECO:0000256" key="4">
    <source>
        <dbReference type="SAM" id="SignalP"/>
    </source>
</evidence>
<keyword evidence="3" id="KW-0998">Cell outer membrane</keyword>